<evidence type="ECO:0000313" key="1">
    <source>
        <dbReference type="EMBL" id="OGL99386.1"/>
    </source>
</evidence>
<evidence type="ECO:0000313" key="2">
    <source>
        <dbReference type="Proteomes" id="UP000177331"/>
    </source>
</evidence>
<protein>
    <recommendedName>
        <fullName evidence="3">Toxin YoeB</fullName>
    </recommendedName>
</protein>
<dbReference type="Proteomes" id="UP000177331">
    <property type="component" value="Unassembled WGS sequence"/>
</dbReference>
<dbReference type="InterPro" id="IPR035093">
    <property type="entry name" value="RelE/ParE_toxin_dom_sf"/>
</dbReference>
<sequence length="59" mass="7199">MEVLESDPFHPILHSKRLKGVLSNIYSFRIQHDWRVTFCFDSKEIIRVLDVDHRKNIYR</sequence>
<dbReference type="AlphaFoldDB" id="A0A1F7W9X0"/>
<organism evidence="1 2">
    <name type="scientific">Candidatus Uhrbacteria bacterium RIFOXYB2_FULL_45_11</name>
    <dbReference type="NCBI Taxonomy" id="1802421"/>
    <lineage>
        <taxon>Bacteria</taxon>
        <taxon>Candidatus Uhriibacteriota</taxon>
    </lineage>
</organism>
<dbReference type="EMBL" id="MGFD01000010">
    <property type="protein sequence ID" value="OGL99386.1"/>
    <property type="molecule type" value="Genomic_DNA"/>
</dbReference>
<evidence type="ECO:0008006" key="3">
    <source>
        <dbReference type="Google" id="ProtNLM"/>
    </source>
</evidence>
<accession>A0A1F7W9X0</accession>
<name>A0A1F7W9X0_9BACT</name>
<dbReference type="STRING" id="1802421.A2318_01045"/>
<comment type="caution">
    <text evidence="1">The sequence shown here is derived from an EMBL/GenBank/DDBJ whole genome shotgun (WGS) entry which is preliminary data.</text>
</comment>
<dbReference type="Gene3D" id="3.30.2310.20">
    <property type="entry name" value="RelE-like"/>
    <property type="match status" value="1"/>
</dbReference>
<reference evidence="1 2" key="1">
    <citation type="journal article" date="2016" name="Nat. Commun.">
        <title>Thousands of microbial genomes shed light on interconnected biogeochemical processes in an aquifer system.</title>
        <authorList>
            <person name="Anantharaman K."/>
            <person name="Brown C.T."/>
            <person name="Hug L.A."/>
            <person name="Sharon I."/>
            <person name="Castelle C.J."/>
            <person name="Probst A.J."/>
            <person name="Thomas B.C."/>
            <person name="Singh A."/>
            <person name="Wilkins M.J."/>
            <person name="Karaoz U."/>
            <person name="Brodie E.L."/>
            <person name="Williams K.H."/>
            <person name="Hubbard S.S."/>
            <person name="Banfield J.F."/>
        </authorList>
    </citation>
    <scope>NUCLEOTIDE SEQUENCE [LARGE SCALE GENOMIC DNA]</scope>
</reference>
<proteinExistence type="predicted"/>
<dbReference type="SUPFAM" id="SSF143011">
    <property type="entry name" value="RelE-like"/>
    <property type="match status" value="1"/>
</dbReference>
<gene>
    <name evidence="1" type="ORF">A2318_01045</name>
</gene>